<protein>
    <recommendedName>
        <fullName evidence="3">Dehydrogenase</fullName>
    </recommendedName>
</protein>
<accession>A0A0S2TBV5</accession>
<evidence type="ECO:0008006" key="3">
    <source>
        <dbReference type="Google" id="ProtNLM"/>
    </source>
</evidence>
<dbReference type="AlphaFoldDB" id="A0A0S2TBV5"/>
<reference evidence="1" key="1">
    <citation type="submission" date="2015-10" db="EMBL/GenBank/DDBJ databases">
        <title>Description of Candidatus Tenderia electrophaga gen. nov, sp. nov., an Uncultivated Electroautotroph from a Biocathode Enrichment.</title>
        <authorList>
            <person name="Eddie B.J."/>
            <person name="Malanoski A.P."/>
            <person name="Wang Z."/>
            <person name="Hall R.J."/>
            <person name="Oh S.D."/>
            <person name="Heiner C."/>
            <person name="Lin B."/>
            <person name="Strycharz-Glaven S.M."/>
        </authorList>
    </citation>
    <scope>NUCLEOTIDE SEQUENCE [LARGE SCALE GENOMIC DNA]</scope>
    <source>
        <strain evidence="1">NRL1</strain>
    </source>
</reference>
<sequence length="132" mass="15256">MKIYEDNFRRLMTLLPELDGEVQCCQGAGRRDGLSVDVLERHKYTTVIKLAQRLPLSFLAAAMPRMIVRIYHDAGVAEVLSYQRHYRFKPKYDYPNPEMCQVREKQRVNQFLGEWLDHCLAAGVSLRAVALG</sequence>
<dbReference type="KEGG" id="tee:Tel_05285"/>
<dbReference type="Pfam" id="PF06853">
    <property type="entry name" value="DUF1249"/>
    <property type="match status" value="1"/>
</dbReference>
<dbReference type="STRING" id="1748243.Tel_05285"/>
<keyword evidence="2" id="KW-1185">Reference proteome</keyword>
<organism evidence="1 2">
    <name type="scientific">Candidatus Tenderia electrophaga</name>
    <dbReference type="NCBI Taxonomy" id="1748243"/>
    <lineage>
        <taxon>Bacteria</taxon>
        <taxon>Pseudomonadati</taxon>
        <taxon>Pseudomonadota</taxon>
        <taxon>Gammaproteobacteria</taxon>
        <taxon>Candidatus Tenderiales</taxon>
        <taxon>Candidatus Tenderiaceae</taxon>
        <taxon>Candidatus Tenderia</taxon>
    </lineage>
</organism>
<dbReference type="PANTHER" id="PTHR38774">
    <property type="entry name" value="CYTOPLASMIC PROTEIN-RELATED"/>
    <property type="match status" value="1"/>
</dbReference>
<dbReference type="PANTHER" id="PTHR38774:SF1">
    <property type="entry name" value="CYTOPLASMIC PROTEIN"/>
    <property type="match status" value="1"/>
</dbReference>
<proteinExistence type="predicted"/>
<name>A0A0S2TBV5_9GAMM</name>
<gene>
    <name evidence="1" type="ORF">Tel_05285</name>
</gene>
<dbReference type="InterPro" id="IPR009659">
    <property type="entry name" value="DUF1249"/>
</dbReference>
<evidence type="ECO:0000313" key="2">
    <source>
        <dbReference type="Proteomes" id="UP000055136"/>
    </source>
</evidence>
<evidence type="ECO:0000313" key="1">
    <source>
        <dbReference type="EMBL" id="ALP52607.1"/>
    </source>
</evidence>
<dbReference type="EMBL" id="CP013099">
    <property type="protein sequence ID" value="ALP52607.1"/>
    <property type="molecule type" value="Genomic_DNA"/>
</dbReference>
<dbReference type="Proteomes" id="UP000055136">
    <property type="component" value="Chromosome"/>
</dbReference>